<evidence type="ECO:0000259" key="3">
    <source>
        <dbReference type="PROSITE" id="PS50801"/>
    </source>
</evidence>
<dbReference type="EMBL" id="JAJEPX010000006">
    <property type="protein sequence ID" value="MCC2176192.1"/>
    <property type="molecule type" value="Genomic_DNA"/>
</dbReference>
<proteinExistence type="inferred from homology"/>
<dbReference type="GO" id="GO:0043856">
    <property type="term" value="F:anti-sigma factor antagonist activity"/>
    <property type="evidence" value="ECO:0007669"/>
    <property type="project" value="InterPro"/>
</dbReference>
<comment type="similarity">
    <text evidence="1 2">Belongs to the anti-sigma-factor antagonist family.</text>
</comment>
<gene>
    <name evidence="4" type="ORF">LKD22_03455</name>
</gene>
<dbReference type="InterPro" id="IPR036513">
    <property type="entry name" value="STAS_dom_sf"/>
</dbReference>
<dbReference type="PANTHER" id="PTHR33495">
    <property type="entry name" value="ANTI-SIGMA FACTOR ANTAGONIST TM_1081-RELATED-RELATED"/>
    <property type="match status" value="1"/>
</dbReference>
<keyword evidence="5" id="KW-1185">Reference proteome</keyword>
<accession>A0AAW4VZZ5</accession>
<comment type="caution">
    <text evidence="4">The sequence shown here is derived from an EMBL/GenBank/DDBJ whole genome shotgun (WGS) entry which is preliminary data.</text>
</comment>
<dbReference type="CDD" id="cd07043">
    <property type="entry name" value="STAS_anti-anti-sigma_factors"/>
    <property type="match status" value="1"/>
</dbReference>
<dbReference type="SUPFAM" id="SSF52091">
    <property type="entry name" value="SpoIIaa-like"/>
    <property type="match status" value="1"/>
</dbReference>
<organism evidence="4 5">
    <name type="scientific">Agathobaculum butyriciproducens</name>
    <dbReference type="NCBI Taxonomy" id="1628085"/>
    <lineage>
        <taxon>Bacteria</taxon>
        <taxon>Bacillati</taxon>
        <taxon>Bacillota</taxon>
        <taxon>Clostridia</taxon>
        <taxon>Eubacteriales</taxon>
        <taxon>Butyricicoccaceae</taxon>
        <taxon>Agathobaculum</taxon>
    </lineage>
</organism>
<dbReference type="Gene3D" id="3.30.750.24">
    <property type="entry name" value="STAS domain"/>
    <property type="match status" value="1"/>
</dbReference>
<dbReference type="GeneID" id="98661371"/>
<dbReference type="NCBIfam" id="TIGR00377">
    <property type="entry name" value="ant_ant_sig"/>
    <property type="match status" value="1"/>
</dbReference>
<dbReference type="Proteomes" id="UP001298753">
    <property type="component" value="Unassembled WGS sequence"/>
</dbReference>
<dbReference type="RefSeq" id="WP_227600239.1">
    <property type="nucleotide sequence ID" value="NZ_JAJEPX010000006.1"/>
</dbReference>
<protein>
    <recommendedName>
        <fullName evidence="2">Anti-sigma factor antagonist</fullName>
    </recommendedName>
</protein>
<reference evidence="4 5" key="1">
    <citation type="submission" date="2021-10" db="EMBL/GenBank/DDBJ databases">
        <title>Anaerobic single-cell dispensing facilitates the cultivation of human gut bacteria.</title>
        <authorList>
            <person name="Afrizal A."/>
        </authorList>
    </citation>
    <scope>NUCLEOTIDE SEQUENCE [LARGE SCALE GENOMIC DNA]</scope>
    <source>
        <strain evidence="4 5">CLA-AA-H270</strain>
    </source>
</reference>
<dbReference type="PANTHER" id="PTHR33495:SF2">
    <property type="entry name" value="ANTI-SIGMA FACTOR ANTAGONIST TM_1081-RELATED"/>
    <property type="match status" value="1"/>
</dbReference>
<dbReference type="InterPro" id="IPR058548">
    <property type="entry name" value="MlaB-like_STAS"/>
</dbReference>
<evidence type="ECO:0000313" key="5">
    <source>
        <dbReference type="Proteomes" id="UP001298753"/>
    </source>
</evidence>
<feature type="domain" description="STAS" evidence="3">
    <location>
        <begin position="2"/>
        <end position="106"/>
    </location>
</feature>
<evidence type="ECO:0000256" key="2">
    <source>
        <dbReference type="RuleBase" id="RU003749"/>
    </source>
</evidence>
<dbReference type="PROSITE" id="PS50801">
    <property type="entry name" value="STAS"/>
    <property type="match status" value="1"/>
</dbReference>
<dbReference type="InterPro" id="IPR003658">
    <property type="entry name" value="Anti-sigma_ant"/>
</dbReference>
<sequence length="106" mass="11901">MLQITQRRREGTLIAVYTGELDHHAARAAIEQTEDLLVLFPCEKLVLDLSELTFMDSSGLAVVLHLYRTCARSGREFAVRGTPPQPMRVFEAAGLPQVMVFERGKE</sequence>
<evidence type="ECO:0000313" key="4">
    <source>
        <dbReference type="EMBL" id="MCC2176192.1"/>
    </source>
</evidence>
<evidence type="ECO:0000256" key="1">
    <source>
        <dbReference type="ARBA" id="ARBA00009013"/>
    </source>
</evidence>
<dbReference type="InterPro" id="IPR002645">
    <property type="entry name" value="STAS_dom"/>
</dbReference>
<dbReference type="AlphaFoldDB" id="A0AAW4VZZ5"/>
<name>A0AAW4VZZ5_9FIRM</name>
<dbReference type="Pfam" id="PF13466">
    <property type="entry name" value="STAS_2"/>
    <property type="match status" value="1"/>
</dbReference>